<evidence type="ECO:0000256" key="1">
    <source>
        <dbReference type="SAM" id="Phobius"/>
    </source>
</evidence>
<organism evidence="2 3">
    <name type="scientific">Lentinula aff. detonsa</name>
    <dbReference type="NCBI Taxonomy" id="2804958"/>
    <lineage>
        <taxon>Eukaryota</taxon>
        <taxon>Fungi</taxon>
        <taxon>Dikarya</taxon>
        <taxon>Basidiomycota</taxon>
        <taxon>Agaricomycotina</taxon>
        <taxon>Agaricomycetes</taxon>
        <taxon>Agaricomycetidae</taxon>
        <taxon>Agaricales</taxon>
        <taxon>Marasmiineae</taxon>
        <taxon>Omphalotaceae</taxon>
        <taxon>Lentinula</taxon>
    </lineage>
</organism>
<sequence>MAFYLTWALAAPNPTQSYPTGTLALATTAVFMFFLTSTGFQIPNSTTPAAKKKKPANSPDNFSNKWAFNAMRFFNLIQCLKGNKWELIFHASKSYILNIPNAGAGPYLKVAQQEAEKANAQHGMVMNVSQFELAEAGGNDDIILSD</sequence>
<keyword evidence="3" id="KW-1185">Reference proteome</keyword>
<dbReference type="Proteomes" id="UP001163798">
    <property type="component" value="Unassembled WGS sequence"/>
</dbReference>
<protein>
    <submittedName>
        <fullName evidence="2">Uncharacterized protein</fullName>
    </submittedName>
</protein>
<keyword evidence="1" id="KW-0812">Transmembrane</keyword>
<comment type="caution">
    <text evidence="2">The sequence shown here is derived from an EMBL/GenBank/DDBJ whole genome shotgun (WGS) entry which is preliminary data.</text>
</comment>
<feature type="transmembrane region" description="Helical" evidence="1">
    <location>
        <begin position="20"/>
        <end position="42"/>
    </location>
</feature>
<keyword evidence="1" id="KW-0472">Membrane</keyword>
<name>A0AA38NIQ0_9AGAR</name>
<gene>
    <name evidence="2" type="ORF">GGU10DRAFT_381053</name>
</gene>
<keyword evidence="1" id="KW-1133">Transmembrane helix</keyword>
<reference evidence="2" key="1">
    <citation type="submission" date="2022-08" db="EMBL/GenBank/DDBJ databases">
        <authorList>
            <consortium name="DOE Joint Genome Institute"/>
            <person name="Min B."/>
            <person name="Riley R."/>
            <person name="Sierra-Patev S."/>
            <person name="Naranjo-Ortiz M."/>
            <person name="Looney B."/>
            <person name="Konkel Z."/>
            <person name="Slot J.C."/>
            <person name="Sakamoto Y."/>
            <person name="Steenwyk J.L."/>
            <person name="Rokas A."/>
            <person name="Carro J."/>
            <person name="Camarero S."/>
            <person name="Ferreira P."/>
            <person name="Molpeceres G."/>
            <person name="Ruiz-Duenas F.J."/>
            <person name="Serrano A."/>
            <person name="Henrissat B."/>
            <person name="Drula E."/>
            <person name="Hughes K.W."/>
            <person name="Mata J.L."/>
            <person name="Ishikawa N.K."/>
            <person name="Vargas-Isla R."/>
            <person name="Ushijima S."/>
            <person name="Smith C.A."/>
            <person name="Ahrendt S."/>
            <person name="Andreopoulos W."/>
            <person name="He G."/>
            <person name="Labutti K."/>
            <person name="Lipzen A."/>
            <person name="Ng V."/>
            <person name="Sandor L."/>
            <person name="Barry K."/>
            <person name="Martinez A.T."/>
            <person name="Xiao Y."/>
            <person name="Gibbons J.G."/>
            <person name="Terashima K."/>
            <person name="Hibbett D.S."/>
            <person name="Grigoriev I.V."/>
        </authorList>
    </citation>
    <scope>NUCLEOTIDE SEQUENCE</scope>
    <source>
        <strain evidence="2">TFB10291</strain>
    </source>
</reference>
<evidence type="ECO:0000313" key="2">
    <source>
        <dbReference type="EMBL" id="KAJ3780183.1"/>
    </source>
</evidence>
<proteinExistence type="predicted"/>
<evidence type="ECO:0000313" key="3">
    <source>
        <dbReference type="Proteomes" id="UP001163798"/>
    </source>
</evidence>
<accession>A0AA38NIQ0</accession>
<dbReference type="EMBL" id="MU793868">
    <property type="protein sequence ID" value="KAJ3780183.1"/>
    <property type="molecule type" value="Genomic_DNA"/>
</dbReference>
<dbReference type="AlphaFoldDB" id="A0AA38NIQ0"/>